<dbReference type="STRING" id="1182542.W9XXG1"/>
<protein>
    <submittedName>
        <fullName evidence="1">Uncharacterized protein</fullName>
    </submittedName>
</protein>
<dbReference type="HOGENOM" id="CLU_879983_0_0_1"/>
<dbReference type="OrthoDB" id="3469225at2759"/>
<organism evidence="1 2">
    <name type="scientific">Capronia epimyces CBS 606.96</name>
    <dbReference type="NCBI Taxonomy" id="1182542"/>
    <lineage>
        <taxon>Eukaryota</taxon>
        <taxon>Fungi</taxon>
        <taxon>Dikarya</taxon>
        <taxon>Ascomycota</taxon>
        <taxon>Pezizomycotina</taxon>
        <taxon>Eurotiomycetes</taxon>
        <taxon>Chaetothyriomycetidae</taxon>
        <taxon>Chaetothyriales</taxon>
        <taxon>Herpotrichiellaceae</taxon>
        <taxon>Capronia</taxon>
    </lineage>
</organism>
<accession>W9XXG1</accession>
<dbReference type="AlphaFoldDB" id="W9XXG1"/>
<reference evidence="1 2" key="1">
    <citation type="submission" date="2013-03" db="EMBL/GenBank/DDBJ databases">
        <title>The Genome Sequence of Capronia epimyces CBS 606.96.</title>
        <authorList>
            <consortium name="The Broad Institute Genomics Platform"/>
            <person name="Cuomo C."/>
            <person name="de Hoog S."/>
            <person name="Gorbushina A."/>
            <person name="Walker B."/>
            <person name="Young S.K."/>
            <person name="Zeng Q."/>
            <person name="Gargeya S."/>
            <person name="Fitzgerald M."/>
            <person name="Haas B."/>
            <person name="Abouelleil A."/>
            <person name="Allen A.W."/>
            <person name="Alvarado L."/>
            <person name="Arachchi H.M."/>
            <person name="Berlin A.M."/>
            <person name="Chapman S.B."/>
            <person name="Gainer-Dewar J."/>
            <person name="Goldberg J."/>
            <person name="Griggs A."/>
            <person name="Gujja S."/>
            <person name="Hansen M."/>
            <person name="Howarth C."/>
            <person name="Imamovic A."/>
            <person name="Ireland A."/>
            <person name="Larimer J."/>
            <person name="McCowan C."/>
            <person name="Murphy C."/>
            <person name="Pearson M."/>
            <person name="Poon T.W."/>
            <person name="Priest M."/>
            <person name="Roberts A."/>
            <person name="Saif S."/>
            <person name="Shea T."/>
            <person name="Sisk P."/>
            <person name="Sykes S."/>
            <person name="Wortman J."/>
            <person name="Nusbaum C."/>
            <person name="Birren B."/>
        </authorList>
    </citation>
    <scope>NUCLEOTIDE SEQUENCE [LARGE SCALE GENOMIC DNA]</scope>
    <source>
        <strain evidence="1 2">CBS 606.96</strain>
    </source>
</reference>
<dbReference type="GeneID" id="19169688"/>
<gene>
    <name evidence="1" type="ORF">A1O3_05578</name>
</gene>
<proteinExistence type="predicted"/>
<evidence type="ECO:0000313" key="2">
    <source>
        <dbReference type="Proteomes" id="UP000019478"/>
    </source>
</evidence>
<comment type="caution">
    <text evidence="1">The sequence shown here is derived from an EMBL/GenBank/DDBJ whole genome shotgun (WGS) entry which is preliminary data.</text>
</comment>
<sequence length="316" mass="34965">MLVGRRKDMDSVSAISEYAKSSARAHGMLGDYIKTRTDESIQAGAQSPPHQSLAQPLSYPKHPFPASFCAKLSSLPNGFSELALSGSLSVQCICIISSLSRKIQRHAQTAMSSAEQTADIQVELDALKHFYAMAKSPMEDYLTNGLISFCNQYPDKTTRNPFFNIALKCFNSALSDREKLVGIWRQDCLVWVAVIIAGVLDICAEPLESRHVVLDSCLADFPKARDWGHLEQILRSFFWTDALGRHWKQCWKAAMRRRQTDTCSTIDPPSSPGNDAPLFPVATPTPNTLLGLQNTGLGRLLHDAHNLTKAFIQAKT</sequence>
<dbReference type="Proteomes" id="UP000019478">
    <property type="component" value="Unassembled WGS sequence"/>
</dbReference>
<dbReference type="EMBL" id="AMGY01000004">
    <property type="protein sequence ID" value="EXJ84903.1"/>
    <property type="molecule type" value="Genomic_DNA"/>
</dbReference>
<dbReference type="RefSeq" id="XP_007733888.1">
    <property type="nucleotide sequence ID" value="XM_007735698.1"/>
</dbReference>
<evidence type="ECO:0000313" key="1">
    <source>
        <dbReference type="EMBL" id="EXJ84903.1"/>
    </source>
</evidence>
<keyword evidence="2" id="KW-1185">Reference proteome</keyword>
<name>W9XXG1_9EURO</name>